<dbReference type="NCBIfam" id="NF007197">
    <property type="entry name" value="PRK09618.1"/>
    <property type="match status" value="1"/>
</dbReference>
<comment type="similarity">
    <text evidence="1">Belongs to the FlgD family.</text>
</comment>
<proteinExistence type="inferred from homology"/>
<dbReference type="Proteomes" id="UP000032522">
    <property type="component" value="Unassembled WGS sequence"/>
</dbReference>
<evidence type="ECO:0000256" key="1">
    <source>
        <dbReference type="ARBA" id="ARBA00010577"/>
    </source>
</evidence>
<dbReference type="OrthoDB" id="280334at2"/>
<organism evidence="3 4">
    <name type="scientific">Geobacillus kaustophilus</name>
    <dbReference type="NCBI Taxonomy" id="1462"/>
    <lineage>
        <taxon>Bacteria</taxon>
        <taxon>Bacillati</taxon>
        <taxon>Bacillota</taxon>
        <taxon>Bacilli</taxon>
        <taxon>Bacillales</taxon>
        <taxon>Anoxybacillaceae</taxon>
        <taxon>Geobacillus</taxon>
        <taxon>Geobacillus thermoleovorans group</taxon>
    </lineage>
</organism>
<evidence type="ECO:0000256" key="2">
    <source>
        <dbReference type="ARBA" id="ARBA00022795"/>
    </source>
</evidence>
<gene>
    <name evidence="3" type="ORF">LG52_1843</name>
</gene>
<evidence type="ECO:0000313" key="4">
    <source>
        <dbReference type="Proteomes" id="UP000032522"/>
    </source>
</evidence>
<dbReference type="GO" id="GO:0044781">
    <property type="term" value="P:bacterial-type flagellum organization"/>
    <property type="evidence" value="ECO:0007669"/>
    <property type="project" value="UniProtKB-KW"/>
</dbReference>
<evidence type="ECO:0000313" key="3">
    <source>
        <dbReference type="EMBL" id="KJE28779.1"/>
    </source>
</evidence>
<reference evidence="3 4" key="1">
    <citation type="submission" date="2015-01" db="EMBL/GenBank/DDBJ databases">
        <authorList>
            <person name="Filippidou S."/>
            <person name="Jeanneret N."/>
            <person name="Russel-Delif L."/>
            <person name="Junier T."/>
            <person name="Wunderlin T."/>
            <person name="Molina V."/>
            <person name="Johnson S.L."/>
            <person name="Davenport K.W."/>
            <person name="Chain P.S."/>
            <person name="Dorador C."/>
            <person name="Junier P."/>
        </authorList>
    </citation>
    <scope>NUCLEOTIDE SEQUENCE [LARGE SCALE GENOMIC DNA]</scope>
    <source>
        <strain evidence="3 4">Et7/4</strain>
    </source>
</reference>
<protein>
    <recommendedName>
        <fullName evidence="5">Flagellar hook capping protein</fullName>
    </recommendedName>
</protein>
<dbReference type="Pfam" id="PF03963">
    <property type="entry name" value="FlgD"/>
    <property type="match status" value="1"/>
</dbReference>
<name>A0A0D8BXS5_GEOKU</name>
<dbReference type="RefSeq" id="WP_044731718.1">
    <property type="nucleotide sequence ID" value="NZ_JYBP01000003.1"/>
</dbReference>
<dbReference type="EMBL" id="JYBP01000003">
    <property type="protein sequence ID" value="KJE28779.1"/>
    <property type="molecule type" value="Genomic_DNA"/>
</dbReference>
<dbReference type="AlphaFoldDB" id="A0A0D8BXS5"/>
<keyword evidence="2" id="KW-1005">Bacterial flagellum biogenesis</keyword>
<evidence type="ECO:0008006" key="5">
    <source>
        <dbReference type="Google" id="ProtNLM"/>
    </source>
</evidence>
<accession>A0A0D8BXS5</accession>
<comment type="caution">
    <text evidence="3">The sequence shown here is derived from an EMBL/GenBank/DDBJ whole genome shotgun (WGS) entry which is preliminary data.</text>
</comment>
<sequence length="142" mass="15835">MTTNVIDGSLWLTNAVQPERKTGNQILGKDDFLKILLAQLENQDPLNPMEDKEFIAQMASFSSLEQMMNIANLMQQWMQASSRDALLRYSEWIGKTVHWQDGDTMMSAVVQSVMQKDGQVTLGLDNGTTIAADAVVKVEQKG</sequence>
<dbReference type="InterPro" id="IPR005648">
    <property type="entry name" value="FlgD"/>
</dbReference>
<dbReference type="PATRIC" id="fig|1462.6.peg.2073"/>